<keyword evidence="3" id="KW-0449">Lipoprotein</keyword>
<keyword evidence="4" id="KW-1185">Reference proteome</keyword>
<organism evidence="3 4">
    <name type="scientific">Methylomonas rivi</name>
    <dbReference type="NCBI Taxonomy" id="2952226"/>
    <lineage>
        <taxon>Bacteria</taxon>
        <taxon>Pseudomonadati</taxon>
        <taxon>Pseudomonadota</taxon>
        <taxon>Gammaproteobacteria</taxon>
        <taxon>Methylococcales</taxon>
        <taxon>Methylococcaceae</taxon>
        <taxon>Methylomonas</taxon>
    </lineage>
</organism>
<proteinExistence type="inferred from homology"/>
<evidence type="ECO:0000256" key="1">
    <source>
        <dbReference type="ARBA" id="ARBA00010634"/>
    </source>
</evidence>
<reference evidence="3 4" key="1">
    <citation type="submission" date="2022-07" db="EMBL/GenBank/DDBJ databases">
        <title>Methylomonas rivi sp. nov., Methylomonas rosea sp. nov., Methylomonas aureus sp. nov. and Methylomonas subterranea sp. nov., four novel methanotrophs isolated from a freshwater creek and the deep terrestrial subsurface.</title>
        <authorList>
            <person name="Abin C."/>
            <person name="Sankaranarayanan K."/>
            <person name="Garner C."/>
            <person name="Sindelar R."/>
            <person name="Kotary K."/>
            <person name="Garner R."/>
            <person name="Barclay S."/>
            <person name="Lawson P."/>
            <person name="Krumholz L."/>
        </authorList>
    </citation>
    <scope>NUCLEOTIDE SEQUENCE [LARGE SCALE GENOMIC DNA]</scope>
    <source>
        <strain evidence="3 4">WSC-6</strain>
    </source>
</reference>
<protein>
    <submittedName>
        <fullName evidence="3">VacJ family lipoprotein</fullName>
    </submittedName>
</protein>
<evidence type="ECO:0000256" key="2">
    <source>
        <dbReference type="ARBA" id="ARBA00022729"/>
    </source>
</evidence>
<dbReference type="InterPro" id="IPR007428">
    <property type="entry name" value="MlaA"/>
</dbReference>
<dbReference type="PANTHER" id="PTHR30035">
    <property type="entry name" value="LIPOPROTEIN VACJ-RELATED"/>
    <property type="match status" value="1"/>
</dbReference>
<comment type="caution">
    <text evidence="3">The sequence shown here is derived from an EMBL/GenBank/DDBJ whole genome shotgun (WGS) entry which is preliminary data.</text>
</comment>
<accession>A0ABT1U084</accession>
<evidence type="ECO:0000313" key="3">
    <source>
        <dbReference type="EMBL" id="MCQ8127222.1"/>
    </source>
</evidence>
<dbReference type="EMBL" id="JANIBK010000005">
    <property type="protein sequence ID" value="MCQ8127222.1"/>
    <property type="molecule type" value="Genomic_DNA"/>
</dbReference>
<keyword evidence="2" id="KW-0732">Signal</keyword>
<dbReference type="Pfam" id="PF04333">
    <property type="entry name" value="MlaA"/>
    <property type="match status" value="1"/>
</dbReference>
<sequence length="261" mass="28410">MRGKIIGSLVAIGAMALLNGCATVRSPDPRDPWESWNRGVQSFNDDVDSYVMKPVAQGYNWVMPDFADRAVTNFFSNLDDIGVFTNDLLQAKFMQSGMDTARFLVNTTAGVGGLVDVASMVDLPKHNEDFDQTLGVWGVPTGPYIVLPLFGPSSPRGVVGLVGDAAMNPITYAGFYLNPEWIGAAVSMGSGALKVIDARSDLLGMEKVATEAAVDRYQFFRDAYLSNRNYLVKDGNVPEDDVLKFEDLKDEGFGPLNTNPY</sequence>
<gene>
    <name evidence="3" type="ORF">NP596_02030</name>
</gene>
<comment type="similarity">
    <text evidence="1">Belongs to the MlaA family.</text>
</comment>
<dbReference type="PRINTS" id="PR01805">
    <property type="entry name" value="VACJLIPOPROT"/>
</dbReference>
<dbReference type="PANTHER" id="PTHR30035:SF3">
    <property type="entry name" value="INTERMEMBRANE PHOSPHOLIPID TRANSPORT SYSTEM LIPOPROTEIN MLAA"/>
    <property type="match status" value="1"/>
</dbReference>
<name>A0ABT1U084_9GAMM</name>
<dbReference type="Proteomes" id="UP001524586">
    <property type="component" value="Unassembled WGS sequence"/>
</dbReference>
<evidence type="ECO:0000313" key="4">
    <source>
        <dbReference type="Proteomes" id="UP001524586"/>
    </source>
</evidence>